<feature type="binding site" evidence="12">
    <location>
        <begin position="217"/>
        <end position="222"/>
    </location>
    <ligand>
        <name>ATP</name>
        <dbReference type="ChEBI" id="CHEBI:30616"/>
    </ligand>
</feature>
<evidence type="ECO:0000313" key="14">
    <source>
        <dbReference type="EMBL" id="AMW32028.1"/>
    </source>
</evidence>
<dbReference type="Pfam" id="PF00294">
    <property type="entry name" value="PfkB"/>
    <property type="match status" value="1"/>
</dbReference>
<comment type="similarity">
    <text evidence="12">Belongs to the carbohydrate kinase PfkB family. Ribokinase subfamily.</text>
</comment>
<comment type="activity regulation">
    <text evidence="12">Activated by a monovalent cation that binds near, but not in, the active site. The most likely occupant of the site in vivo is potassium. Ion binding induces a conformational change that may alter substrate affinity.</text>
</comment>
<feature type="binding site" evidence="12">
    <location>
        <position position="249"/>
    </location>
    <ligand>
        <name>substrate</name>
    </ligand>
</feature>
<reference evidence="14 15" key="1">
    <citation type="journal article" date="2015" name="Stand. Genomic Sci.">
        <title>Genome sequence of a native-feather degrading extremely thermophilic Eubacterium, Fervidobacterium islandicum AW-1.</title>
        <authorList>
            <person name="Lee Y.J."/>
            <person name="Jeong H."/>
            <person name="Park G.S."/>
            <person name="Kwak Y."/>
            <person name="Lee S.J."/>
            <person name="Lee S.J."/>
            <person name="Park M.K."/>
            <person name="Kim J.Y."/>
            <person name="Kang H.K."/>
            <person name="Shin J.H."/>
            <person name="Lee D.W."/>
        </authorList>
    </citation>
    <scope>NUCLEOTIDE SEQUENCE [LARGE SCALE GENOMIC DNA]</scope>
    <source>
        <strain evidence="14 15">AW-1</strain>
    </source>
</reference>
<feature type="binding site" evidence="12">
    <location>
        <position position="282"/>
    </location>
    <ligand>
        <name>K(+)</name>
        <dbReference type="ChEBI" id="CHEBI:29103"/>
    </ligand>
</feature>
<evidence type="ECO:0000256" key="3">
    <source>
        <dbReference type="ARBA" id="ARBA00016943"/>
    </source>
</evidence>
<evidence type="ECO:0000313" key="15">
    <source>
        <dbReference type="Proteomes" id="UP000093740"/>
    </source>
</evidence>
<dbReference type="RefSeq" id="WP_033191450.1">
    <property type="nucleotide sequence ID" value="NZ_CP014334.2"/>
</dbReference>
<evidence type="ECO:0000256" key="11">
    <source>
        <dbReference type="ARBA" id="ARBA00023277"/>
    </source>
</evidence>
<feature type="binding site" evidence="12">
    <location>
        <position position="273"/>
    </location>
    <ligand>
        <name>ATP</name>
        <dbReference type="ChEBI" id="CHEBI:30616"/>
    </ligand>
</feature>
<feature type="binding site" evidence="12">
    <location>
        <position position="181"/>
    </location>
    <ligand>
        <name>ATP</name>
        <dbReference type="ChEBI" id="CHEBI:30616"/>
    </ligand>
</feature>
<feature type="active site" description="Proton acceptor" evidence="12">
    <location>
        <position position="249"/>
    </location>
</feature>
<keyword evidence="11 12" id="KW-0119">Carbohydrate metabolism</keyword>
<proteinExistence type="inferred from homology"/>
<dbReference type="Proteomes" id="UP000093740">
    <property type="component" value="Chromosome"/>
</dbReference>
<dbReference type="InterPro" id="IPR002139">
    <property type="entry name" value="Ribo/fructo_kinase"/>
</dbReference>
<dbReference type="GO" id="GO:0005524">
    <property type="term" value="F:ATP binding"/>
    <property type="evidence" value="ECO:0007669"/>
    <property type="project" value="UniProtKB-UniRule"/>
</dbReference>
<comment type="subunit">
    <text evidence="12">Homodimer.</text>
</comment>
<dbReference type="EC" id="2.7.1.15" evidence="2 12"/>
<keyword evidence="12" id="KW-0963">Cytoplasm</keyword>
<dbReference type="PROSITE" id="PS00584">
    <property type="entry name" value="PFKB_KINASES_2"/>
    <property type="match status" value="1"/>
</dbReference>
<evidence type="ECO:0000256" key="7">
    <source>
        <dbReference type="ARBA" id="ARBA00022777"/>
    </source>
</evidence>
<dbReference type="AlphaFoldDB" id="A0AAI8GCG7"/>
<keyword evidence="5 12" id="KW-0479">Metal-binding</keyword>
<dbReference type="InterPro" id="IPR011877">
    <property type="entry name" value="Ribokinase"/>
</dbReference>
<evidence type="ECO:0000256" key="2">
    <source>
        <dbReference type="ARBA" id="ARBA00012035"/>
    </source>
</evidence>
<comment type="cofactor">
    <cofactor evidence="12">
        <name>Mg(2+)</name>
        <dbReference type="ChEBI" id="CHEBI:18420"/>
    </cofactor>
    <text evidence="12">Requires a divalent cation, most likely magnesium in vivo, as an electrophilic catalyst to aid phosphoryl group transfer. It is the chelate of the metal and the nucleotide that is the actual substrate.</text>
</comment>
<keyword evidence="4 12" id="KW-0808">Transferase</keyword>
<evidence type="ECO:0000256" key="10">
    <source>
        <dbReference type="ARBA" id="ARBA00022958"/>
    </source>
</evidence>
<feature type="binding site" evidence="12">
    <location>
        <position position="137"/>
    </location>
    <ligand>
        <name>substrate</name>
    </ligand>
</feature>
<dbReference type="NCBIfam" id="TIGR02152">
    <property type="entry name" value="D_ribokin_bact"/>
    <property type="match status" value="1"/>
</dbReference>
<keyword evidence="10 12" id="KW-0630">Potassium</keyword>
<protein>
    <recommendedName>
        <fullName evidence="3 12">Ribokinase</fullName>
        <shortName evidence="12">RK</shortName>
        <ecNumber evidence="2 12">2.7.1.15</ecNumber>
    </recommendedName>
</protein>
<evidence type="ECO:0000256" key="1">
    <source>
        <dbReference type="ARBA" id="ARBA00005380"/>
    </source>
</evidence>
<dbReference type="SUPFAM" id="SSF53613">
    <property type="entry name" value="Ribokinase-like"/>
    <property type="match status" value="1"/>
</dbReference>
<evidence type="ECO:0000259" key="13">
    <source>
        <dbReference type="Pfam" id="PF00294"/>
    </source>
</evidence>
<comment type="function">
    <text evidence="12">Catalyzes the phosphorylation of ribose at O-5 in a reaction requiring ATP and magnesium. The resulting D-ribose-5-phosphate can then be used either for sythesis of nucleotides, histidine, and tryptophan, or as a component of the pentose phosphate pathway.</text>
</comment>
<dbReference type="Gene3D" id="3.40.1190.20">
    <property type="match status" value="1"/>
</dbReference>
<comment type="caution">
    <text evidence="12">Lacks conserved residue(s) required for the propagation of feature annotation.</text>
</comment>
<feature type="binding site" evidence="12">
    <location>
        <position position="245"/>
    </location>
    <ligand>
        <name>K(+)</name>
        <dbReference type="ChEBI" id="CHEBI:29103"/>
    </ligand>
</feature>
<comment type="similarity">
    <text evidence="1">Belongs to the carbohydrate kinase pfkB family.</text>
</comment>
<comment type="pathway">
    <text evidence="12">Carbohydrate metabolism; D-ribose degradation; D-ribose 5-phosphate from beta-D-ribopyranose: step 2/2.</text>
</comment>
<dbReference type="GO" id="GO:0046872">
    <property type="term" value="F:metal ion binding"/>
    <property type="evidence" value="ECO:0007669"/>
    <property type="project" value="UniProtKB-KW"/>
</dbReference>
<dbReference type="GO" id="GO:0005829">
    <property type="term" value="C:cytosol"/>
    <property type="evidence" value="ECO:0007669"/>
    <property type="project" value="TreeGrafter"/>
</dbReference>
<keyword evidence="6 12" id="KW-0547">Nucleotide-binding</keyword>
<feature type="binding site" evidence="12">
    <location>
        <position position="288"/>
    </location>
    <ligand>
        <name>K(+)</name>
        <dbReference type="ChEBI" id="CHEBI:29103"/>
    </ligand>
</feature>
<keyword evidence="7 12" id="KW-0418">Kinase</keyword>
<organism evidence="14 15">
    <name type="scientific">Fervidobacterium islandicum</name>
    <dbReference type="NCBI Taxonomy" id="2423"/>
    <lineage>
        <taxon>Bacteria</taxon>
        <taxon>Thermotogati</taxon>
        <taxon>Thermotogota</taxon>
        <taxon>Thermotogae</taxon>
        <taxon>Thermotogales</taxon>
        <taxon>Fervidobacteriaceae</taxon>
        <taxon>Fervidobacterium</taxon>
    </lineage>
</organism>
<comment type="subcellular location">
    <subcellularLocation>
        <location evidence="12">Cytoplasm</location>
    </subcellularLocation>
</comment>
<dbReference type="EMBL" id="CP014334">
    <property type="protein sequence ID" value="AMW32028.1"/>
    <property type="molecule type" value="Genomic_DNA"/>
</dbReference>
<dbReference type="InterPro" id="IPR011611">
    <property type="entry name" value="PfkB_dom"/>
</dbReference>
<accession>A0AAI8GCG7</accession>
<keyword evidence="9 12" id="KW-0460">Magnesium</keyword>
<evidence type="ECO:0000256" key="5">
    <source>
        <dbReference type="ARBA" id="ARBA00022723"/>
    </source>
</evidence>
<feature type="binding site" evidence="12">
    <location>
        <begin position="248"/>
        <end position="249"/>
    </location>
    <ligand>
        <name>ATP</name>
        <dbReference type="ChEBI" id="CHEBI:30616"/>
    </ligand>
</feature>
<evidence type="ECO:0000256" key="6">
    <source>
        <dbReference type="ARBA" id="ARBA00022741"/>
    </source>
</evidence>
<feature type="binding site" evidence="12">
    <location>
        <begin position="37"/>
        <end position="41"/>
    </location>
    <ligand>
        <name>substrate</name>
    </ligand>
</feature>
<dbReference type="GO" id="GO:0004747">
    <property type="term" value="F:ribokinase activity"/>
    <property type="evidence" value="ECO:0007669"/>
    <property type="project" value="UniProtKB-UniRule"/>
</dbReference>
<keyword evidence="15" id="KW-1185">Reference proteome</keyword>
<dbReference type="PRINTS" id="PR00990">
    <property type="entry name" value="RIBOKINASE"/>
</dbReference>
<feature type="binding site" evidence="12">
    <location>
        <position position="279"/>
    </location>
    <ligand>
        <name>K(+)</name>
        <dbReference type="ChEBI" id="CHEBI:29103"/>
    </ligand>
</feature>
<dbReference type="PANTHER" id="PTHR10584">
    <property type="entry name" value="SUGAR KINASE"/>
    <property type="match status" value="1"/>
</dbReference>
<name>A0AAI8GCG7_FERIS</name>
<evidence type="ECO:0000256" key="4">
    <source>
        <dbReference type="ARBA" id="ARBA00022679"/>
    </source>
</evidence>
<evidence type="ECO:0000256" key="8">
    <source>
        <dbReference type="ARBA" id="ARBA00022840"/>
    </source>
</evidence>
<dbReference type="InterPro" id="IPR002173">
    <property type="entry name" value="Carboh/pur_kinase_PfkB_CS"/>
</dbReference>
<dbReference type="GO" id="GO:0019303">
    <property type="term" value="P:D-ribose catabolic process"/>
    <property type="evidence" value="ECO:0007669"/>
    <property type="project" value="UniProtKB-UniRule"/>
</dbReference>
<dbReference type="InterPro" id="IPR029056">
    <property type="entry name" value="Ribokinase-like"/>
</dbReference>
<feature type="binding site" evidence="12">
    <location>
        <begin position="9"/>
        <end position="11"/>
    </location>
    <ligand>
        <name>substrate</name>
    </ligand>
</feature>
<feature type="binding site" evidence="12">
    <location>
        <position position="243"/>
    </location>
    <ligand>
        <name>K(+)</name>
        <dbReference type="ChEBI" id="CHEBI:29103"/>
    </ligand>
</feature>
<evidence type="ECO:0000256" key="12">
    <source>
        <dbReference type="HAMAP-Rule" id="MF_01987"/>
    </source>
</evidence>
<dbReference type="HAMAP" id="MF_01987">
    <property type="entry name" value="Ribokinase"/>
    <property type="match status" value="1"/>
</dbReference>
<keyword evidence="8 12" id="KW-0067">ATP-binding</keyword>
<dbReference type="PANTHER" id="PTHR10584:SF166">
    <property type="entry name" value="RIBOKINASE"/>
    <property type="match status" value="1"/>
</dbReference>
<dbReference type="CDD" id="cd01174">
    <property type="entry name" value="ribokinase"/>
    <property type="match status" value="1"/>
</dbReference>
<comment type="catalytic activity">
    <reaction evidence="12">
        <text>D-ribose + ATP = D-ribose 5-phosphate + ADP + H(+)</text>
        <dbReference type="Rhea" id="RHEA:13697"/>
        <dbReference type="ChEBI" id="CHEBI:15378"/>
        <dbReference type="ChEBI" id="CHEBI:30616"/>
        <dbReference type="ChEBI" id="CHEBI:47013"/>
        <dbReference type="ChEBI" id="CHEBI:78346"/>
        <dbReference type="ChEBI" id="CHEBI:456216"/>
        <dbReference type="EC" id="2.7.1.15"/>
    </reaction>
</comment>
<feature type="domain" description="Carbohydrate kinase PfkB" evidence="13">
    <location>
        <begin position="2"/>
        <end position="292"/>
    </location>
</feature>
<dbReference type="KEGG" id="fia:NA23_00860"/>
<sequence length="304" mass="33275">MITVVGSSNMDIVLTVEHFTKPGETQKLIKLEYFPGGKGANQAVAVARLSQQPVYFLTAVGDDQYGKTLIENYEREKIHGYRVVSGVSTGMAFIEVTISGENRIIINPGANDTLSKEMVLNAKDELLKGDILLIQNEVPYETTLAAARLFKEAGKTVIFDPAPAQSIQPEIFNYVDYLTPNEEELKSISEQLFGSFHSIEESFKRMKELSLKAMIVKLGDKGATYIDSSMIHHVPTIKVTAVDTTAAGDVFNGALAVSLSEGKDILEAIKFANISAAISVTRKGAQPSIPTRHEVEDFKNTYPL</sequence>
<evidence type="ECO:0000256" key="9">
    <source>
        <dbReference type="ARBA" id="ARBA00022842"/>
    </source>
</evidence>
<gene>
    <name evidence="12 14" type="primary">rbsK</name>
    <name evidence="14" type="ORF">NA23_00860</name>
</gene>
<feature type="binding site" evidence="12">
    <location>
        <position position="284"/>
    </location>
    <ligand>
        <name>K(+)</name>
        <dbReference type="ChEBI" id="CHEBI:29103"/>
    </ligand>
</feature>